<reference evidence="1" key="1">
    <citation type="submission" date="2020-06" db="EMBL/GenBank/DDBJ databases">
        <authorList>
            <consortium name="Plant Systems Biology data submission"/>
        </authorList>
    </citation>
    <scope>NUCLEOTIDE SEQUENCE</scope>
    <source>
        <strain evidence="1">D6</strain>
    </source>
</reference>
<keyword evidence="2" id="KW-1185">Reference proteome</keyword>
<evidence type="ECO:0000313" key="1">
    <source>
        <dbReference type="EMBL" id="CAB9513667.1"/>
    </source>
</evidence>
<dbReference type="AlphaFoldDB" id="A0A9N8E318"/>
<name>A0A9N8E318_9STRA</name>
<gene>
    <name evidence="1" type="ORF">SEMRO_605_G174300.1</name>
</gene>
<evidence type="ECO:0000313" key="2">
    <source>
        <dbReference type="Proteomes" id="UP001153069"/>
    </source>
</evidence>
<protein>
    <submittedName>
        <fullName evidence="1">Uncharacterized protein</fullName>
    </submittedName>
</protein>
<dbReference type="EMBL" id="CAICTM010000604">
    <property type="protein sequence ID" value="CAB9513667.1"/>
    <property type="molecule type" value="Genomic_DNA"/>
</dbReference>
<comment type="caution">
    <text evidence="1">The sequence shown here is derived from an EMBL/GenBank/DDBJ whole genome shotgun (WGS) entry which is preliminary data.</text>
</comment>
<accession>A0A9N8E318</accession>
<proteinExistence type="predicted"/>
<dbReference type="Proteomes" id="UP001153069">
    <property type="component" value="Unassembled WGS sequence"/>
</dbReference>
<organism evidence="1 2">
    <name type="scientific">Seminavis robusta</name>
    <dbReference type="NCBI Taxonomy" id="568900"/>
    <lineage>
        <taxon>Eukaryota</taxon>
        <taxon>Sar</taxon>
        <taxon>Stramenopiles</taxon>
        <taxon>Ochrophyta</taxon>
        <taxon>Bacillariophyta</taxon>
        <taxon>Bacillariophyceae</taxon>
        <taxon>Bacillariophycidae</taxon>
        <taxon>Naviculales</taxon>
        <taxon>Naviculaceae</taxon>
        <taxon>Seminavis</taxon>
    </lineage>
</organism>
<sequence>MESCYLLADPPPTHWSRKNFPILVCSPRVEQVQRCIQDNNSSSNLSALKGVEVLLLIASFSGLAVLEPCSCCRGEPFRYCGMQCRHFLVGDSPQFQRQQNPKKKDYSTTLDMSLCALDTDDYIYYSEHVPLHRDWHSGWKWEETSQKTIIEKGLTEIGRLHHSRGSSDGIGYLACSSKGFYSSWLDMEWNDMQNNNWQITCRRSPKKSGMVHYYLYFSKTLLGSPSKITEMHTSGWSGPHPHGRKVPDAEIQAFLDLEFKTVSVKRDTHRFRLCPSACLSVVKAVLAQGLKIGVQDIP</sequence>